<evidence type="ECO:0000256" key="1">
    <source>
        <dbReference type="ARBA" id="ARBA00022801"/>
    </source>
</evidence>
<proteinExistence type="predicted"/>
<sequence length="889" mass="97548">MQRAYLAEKAARMRLFFLSLISLSISLGALAQTTDEYRRPYDTSTLEPGKGAILLPYNRLINPAGTVLHFGSGALENHSLDAVLLPGGDVLAVEDRYGVAFVRVPDNQLIFRLDYGKEAFRGCMSTYSGIKTYTDADGQVHVLWSASETGHGKAYLFDALWGKDTAQIVSYYAFKAEDPAPLALPNDIAVAVEDGGMYVYLVLNGNSKLEKIRWSDRSIVWEASTGMAPYGVALAGGKAYVSNWAGPVPPDSTDRETAGIPYGRVFIDPRTGATAQGTVSVIDRTSGQVLREVGVGLHPNAILAGPGGREVYVANGNSDNVSVLRTEDDAVIDSIAIQLAGADAFIGDTPDGLALDTEGKTLFVSAGMDNAVAVVALGEPGKSKVKGFIPTEAYPAGLVVSKGYLYVANLEGEGARVANENKAYNSHHQEATLSAIPLPDERQLRSYTTWAKANNFVFRTELTKLPARQGVQPVPVPERIGEPSLFKHVIYIIKENRTYDQVLGDMPEGNGAPSLCMYGDTVTPNQHKIARSFLLFDNYYASGKCSAEGHQWTDEGMVTDYVEKNVRAWFRSYPHVQTDALVYDKEGFIWNNALDHGKSVRIYGEATTVFVNGPQNWTDIYGLLARDQPLSFFNTTTISRVRPILDTLYPGFDGPNISDQFRANAFIQELHDFEKKPGDQWPELMVLALPNDHTVGTRPGNPSPESMVADNDLALGRIVDAVSQSRFWDSTAIFVTEDDSQAGWDHVSAYRTTGFVISPYSRLHRTIHTNYNQVSMLRTIEQILGIPPMNMLDATAVPMTDCFDATGLDRTVYHWQPNRIPLDKMNPDVALLTGKAKRYALASASPQFAHIDGGNDDLLNHILWFAANGNKPYPQAMVLPKRLRKDHDD</sequence>
<feature type="chain" id="PRO_5020392177" evidence="2">
    <location>
        <begin position="32"/>
        <end position="889"/>
    </location>
</feature>
<dbReference type="InterPro" id="IPR017850">
    <property type="entry name" value="Alkaline_phosphatase_core_sf"/>
</dbReference>
<dbReference type="Pfam" id="PF04185">
    <property type="entry name" value="Phosphoesterase"/>
    <property type="match status" value="1"/>
</dbReference>
<dbReference type="Gene3D" id="2.130.10.10">
    <property type="entry name" value="YVTN repeat-like/Quinoprotein amine dehydrogenase"/>
    <property type="match status" value="1"/>
</dbReference>
<keyword evidence="2" id="KW-0732">Signal</keyword>
<organism evidence="3 4">
    <name type="scientific">Dinghuibacter silviterrae</name>
    <dbReference type="NCBI Taxonomy" id="1539049"/>
    <lineage>
        <taxon>Bacteria</taxon>
        <taxon>Pseudomonadati</taxon>
        <taxon>Bacteroidota</taxon>
        <taxon>Chitinophagia</taxon>
        <taxon>Chitinophagales</taxon>
        <taxon>Chitinophagaceae</taxon>
        <taxon>Dinghuibacter</taxon>
    </lineage>
</organism>
<reference evidence="3 4" key="1">
    <citation type="submission" date="2019-03" db="EMBL/GenBank/DDBJ databases">
        <title>Genomic Encyclopedia of Type Strains, Phase IV (KMG-IV): sequencing the most valuable type-strain genomes for metagenomic binning, comparative biology and taxonomic classification.</title>
        <authorList>
            <person name="Goeker M."/>
        </authorList>
    </citation>
    <scope>NUCLEOTIDE SEQUENCE [LARGE SCALE GENOMIC DNA]</scope>
    <source>
        <strain evidence="3 4">DSM 100059</strain>
    </source>
</reference>
<keyword evidence="1" id="KW-0378">Hydrolase</keyword>
<evidence type="ECO:0000256" key="2">
    <source>
        <dbReference type="SAM" id="SignalP"/>
    </source>
</evidence>
<accession>A0A4R8DUL1</accession>
<dbReference type="InterPro" id="IPR007312">
    <property type="entry name" value="Phosphoesterase"/>
</dbReference>
<dbReference type="EMBL" id="SODV01000001">
    <property type="protein sequence ID" value="TDX01097.1"/>
    <property type="molecule type" value="Genomic_DNA"/>
</dbReference>
<dbReference type="PANTHER" id="PTHR47197">
    <property type="entry name" value="PROTEIN NIRF"/>
    <property type="match status" value="1"/>
</dbReference>
<evidence type="ECO:0000313" key="3">
    <source>
        <dbReference type="EMBL" id="TDX01097.1"/>
    </source>
</evidence>
<keyword evidence="4" id="KW-1185">Reference proteome</keyword>
<dbReference type="PANTHER" id="PTHR47197:SF3">
    <property type="entry name" value="DIHYDRO-HEME D1 DEHYDROGENASE"/>
    <property type="match status" value="1"/>
</dbReference>
<dbReference type="InterPro" id="IPR011045">
    <property type="entry name" value="N2O_reductase_N"/>
</dbReference>
<name>A0A4R8DUL1_9BACT</name>
<evidence type="ECO:0000313" key="4">
    <source>
        <dbReference type="Proteomes" id="UP000294498"/>
    </source>
</evidence>
<dbReference type="AlphaFoldDB" id="A0A4R8DUL1"/>
<dbReference type="Gene3D" id="3.40.720.10">
    <property type="entry name" value="Alkaline Phosphatase, subunit A"/>
    <property type="match status" value="2"/>
</dbReference>
<protein>
    <submittedName>
        <fullName evidence="3">YVTN family beta-propeller protein</fullName>
    </submittedName>
</protein>
<dbReference type="InterPro" id="IPR051200">
    <property type="entry name" value="Host-pathogen_enzymatic-act"/>
</dbReference>
<feature type="signal peptide" evidence="2">
    <location>
        <begin position="1"/>
        <end position="31"/>
    </location>
</feature>
<dbReference type="Proteomes" id="UP000294498">
    <property type="component" value="Unassembled WGS sequence"/>
</dbReference>
<dbReference type="SUPFAM" id="SSF50974">
    <property type="entry name" value="Nitrous oxide reductase, N-terminal domain"/>
    <property type="match status" value="1"/>
</dbReference>
<dbReference type="InterPro" id="IPR015943">
    <property type="entry name" value="WD40/YVTN_repeat-like_dom_sf"/>
</dbReference>
<gene>
    <name evidence="3" type="ORF">EDB95_2128</name>
</gene>
<dbReference type="GO" id="GO:0016788">
    <property type="term" value="F:hydrolase activity, acting on ester bonds"/>
    <property type="evidence" value="ECO:0007669"/>
    <property type="project" value="InterPro"/>
</dbReference>
<comment type="caution">
    <text evidence="3">The sequence shown here is derived from an EMBL/GenBank/DDBJ whole genome shotgun (WGS) entry which is preliminary data.</text>
</comment>
<dbReference type="SUPFAM" id="SSF53649">
    <property type="entry name" value="Alkaline phosphatase-like"/>
    <property type="match status" value="1"/>
</dbReference>